<dbReference type="STRING" id="857967.G0QWX4"/>
<reference evidence="7 8" key="1">
    <citation type="submission" date="2011-07" db="EMBL/GenBank/DDBJ databases">
        <authorList>
            <person name="Coyne R."/>
            <person name="Brami D."/>
            <person name="Johnson J."/>
            <person name="Hostetler J."/>
            <person name="Hannick L."/>
            <person name="Clark T."/>
            <person name="Cassidy-Hanley D."/>
            <person name="Inman J."/>
        </authorList>
    </citation>
    <scope>NUCLEOTIDE SEQUENCE [LARGE SCALE GENOMIC DNA]</scope>
    <source>
        <strain evidence="7 8">G5</strain>
    </source>
</reference>
<dbReference type="InterPro" id="IPR020587">
    <property type="entry name" value="RecA_monomer-monomer_interface"/>
</dbReference>
<dbReference type="PANTHER" id="PTHR22942">
    <property type="entry name" value="RECA/RAD51/RADA DNA STRAND-PAIRING FAMILY MEMBER"/>
    <property type="match status" value="1"/>
</dbReference>
<dbReference type="GO" id="GO:0000150">
    <property type="term" value="F:DNA strand exchange activity"/>
    <property type="evidence" value="ECO:0007669"/>
    <property type="project" value="TreeGrafter"/>
</dbReference>
<keyword evidence="7" id="KW-0808">Transferase</keyword>
<keyword evidence="2 4" id="KW-0067">ATP-binding</keyword>
<feature type="domain" description="RecA family profile 1" evidence="5">
    <location>
        <begin position="78"/>
        <end position="249"/>
    </location>
</feature>
<dbReference type="GO" id="GO:0000730">
    <property type="term" value="P:DNA recombinase assembly"/>
    <property type="evidence" value="ECO:0007669"/>
    <property type="project" value="TreeGrafter"/>
</dbReference>
<dbReference type="PIRSF" id="PIRSF005856">
    <property type="entry name" value="Rad51"/>
    <property type="match status" value="1"/>
</dbReference>
<dbReference type="InterPro" id="IPR016467">
    <property type="entry name" value="DNA_recomb/repair_RecA-like"/>
</dbReference>
<dbReference type="eggNOG" id="KOG1434">
    <property type="taxonomic scope" value="Eukaryota"/>
</dbReference>
<dbReference type="Gene3D" id="3.40.50.300">
    <property type="entry name" value="P-loop containing nucleotide triphosphate hydrolases"/>
    <property type="match status" value="1"/>
</dbReference>
<dbReference type="InterPro" id="IPR020588">
    <property type="entry name" value="RecA_ATP-bd"/>
</dbReference>
<dbReference type="Pfam" id="PF08423">
    <property type="entry name" value="Rad51"/>
    <property type="match status" value="1"/>
</dbReference>
<keyword evidence="1 4" id="KW-0547">Nucleotide-binding</keyword>
<sequence>MEEANSQEENQDHKQQQEEILLIEELSTEDLVNNYGVSEGKVDLYCKKAQEILSRSEQNKLFGAEFVLGTAVLQRRNSIKRISTGSKSLNEILNGGIESQSITEFYGEYRTGKTQIVHTLCVLAQLENHCSQPGKILYIDTEGTFRPERVCQIASFYGIEGEEALNNIVYGRAYTVDQQMILLTKSAAIMVEENNFALIIVDSIMANFRCDFSGRGELSERQQSLGKFLSRLQRVAAEFNVAVVITNQVMADPSGGMAGGAPPQPKPIGGHILAHSSTQRLFMRKKNDNIRKIKLVDSPYLQDKEVDITVSDKGIGDV</sequence>
<dbReference type="PROSITE" id="PS50163">
    <property type="entry name" value="RECA_3"/>
    <property type="match status" value="1"/>
</dbReference>
<dbReference type="SUPFAM" id="SSF52540">
    <property type="entry name" value="P-loop containing nucleoside triphosphate hydrolases"/>
    <property type="match status" value="1"/>
</dbReference>
<keyword evidence="8" id="KW-1185">Reference proteome</keyword>
<dbReference type="InterPro" id="IPR003593">
    <property type="entry name" value="AAA+_ATPase"/>
</dbReference>
<evidence type="ECO:0000259" key="5">
    <source>
        <dbReference type="PROSITE" id="PS50162"/>
    </source>
</evidence>
<dbReference type="NCBIfam" id="NF003301">
    <property type="entry name" value="PRK04301.1"/>
    <property type="match status" value="1"/>
</dbReference>
<dbReference type="GO" id="GO:0003690">
    <property type="term" value="F:double-stranded DNA binding"/>
    <property type="evidence" value="ECO:0007669"/>
    <property type="project" value="TreeGrafter"/>
</dbReference>
<dbReference type="Proteomes" id="UP000008983">
    <property type="component" value="Unassembled WGS sequence"/>
</dbReference>
<comment type="similarity">
    <text evidence="4">Belongs to the RecA family.</text>
</comment>
<evidence type="ECO:0000259" key="6">
    <source>
        <dbReference type="PROSITE" id="PS50163"/>
    </source>
</evidence>
<gene>
    <name evidence="7" type="ORF">IMG5_136100</name>
</gene>
<dbReference type="GO" id="GO:0004674">
    <property type="term" value="F:protein serine/threonine kinase activity"/>
    <property type="evidence" value="ECO:0007669"/>
    <property type="project" value="UniProtKB-EC"/>
</dbReference>
<dbReference type="GO" id="GO:0140664">
    <property type="term" value="F:ATP-dependent DNA damage sensor activity"/>
    <property type="evidence" value="ECO:0007669"/>
    <property type="project" value="InterPro"/>
</dbReference>
<evidence type="ECO:0000256" key="2">
    <source>
        <dbReference type="ARBA" id="ARBA00022840"/>
    </source>
</evidence>
<dbReference type="OrthoDB" id="10251254at2759"/>
<feature type="domain" description="RecA family profile 2" evidence="6">
    <location>
        <begin position="255"/>
        <end position="318"/>
    </location>
</feature>
<dbReference type="SMART" id="SM00382">
    <property type="entry name" value="AAA"/>
    <property type="match status" value="1"/>
</dbReference>
<evidence type="ECO:0000256" key="4">
    <source>
        <dbReference type="RuleBase" id="RU003422"/>
    </source>
</evidence>
<dbReference type="RefSeq" id="XP_004031867.1">
    <property type="nucleotide sequence ID" value="XM_004031819.1"/>
</dbReference>
<dbReference type="OMA" id="ANPMKPV"/>
<dbReference type="PANTHER" id="PTHR22942:SF30">
    <property type="entry name" value="MEIOTIC RECOMBINATION PROTEIN DMC1_LIM15 HOMOLOG"/>
    <property type="match status" value="1"/>
</dbReference>
<dbReference type="EMBL" id="GL984021">
    <property type="protein sequence ID" value="EGR30280.1"/>
    <property type="molecule type" value="Genomic_DNA"/>
</dbReference>
<dbReference type="GO" id="GO:0006312">
    <property type="term" value="P:mitotic recombination"/>
    <property type="evidence" value="ECO:0007669"/>
    <property type="project" value="TreeGrafter"/>
</dbReference>
<name>G0QWX4_ICHMU</name>
<dbReference type="FunFam" id="3.40.50.300:FF:002052">
    <property type="entry name" value="DNA repair protein RAD51 homolog"/>
    <property type="match status" value="1"/>
</dbReference>
<evidence type="ECO:0000313" key="7">
    <source>
        <dbReference type="EMBL" id="EGR30280.1"/>
    </source>
</evidence>
<dbReference type="InterPro" id="IPR013632">
    <property type="entry name" value="Rad51_C"/>
</dbReference>
<keyword evidence="3" id="KW-0238">DNA-binding</keyword>
<dbReference type="InterPro" id="IPR027417">
    <property type="entry name" value="P-loop_NTPase"/>
</dbReference>
<dbReference type="AlphaFoldDB" id="G0QWX4"/>
<dbReference type="GO" id="GO:0042148">
    <property type="term" value="P:DNA strand invasion"/>
    <property type="evidence" value="ECO:0007669"/>
    <property type="project" value="TreeGrafter"/>
</dbReference>
<dbReference type="InParanoid" id="G0QWX4"/>
<dbReference type="PROSITE" id="PS50162">
    <property type="entry name" value="RECA_2"/>
    <property type="match status" value="1"/>
</dbReference>
<dbReference type="GO" id="GO:0003697">
    <property type="term" value="F:single-stranded DNA binding"/>
    <property type="evidence" value="ECO:0007669"/>
    <property type="project" value="TreeGrafter"/>
</dbReference>
<organism evidence="7 8">
    <name type="scientific">Ichthyophthirius multifiliis</name>
    <name type="common">White spot disease agent</name>
    <name type="synonym">Ich</name>
    <dbReference type="NCBI Taxonomy" id="5932"/>
    <lineage>
        <taxon>Eukaryota</taxon>
        <taxon>Sar</taxon>
        <taxon>Alveolata</taxon>
        <taxon>Ciliophora</taxon>
        <taxon>Intramacronucleata</taxon>
        <taxon>Oligohymenophorea</taxon>
        <taxon>Hymenostomatida</taxon>
        <taxon>Ophryoglenina</taxon>
        <taxon>Ichthyophthirius</taxon>
    </lineage>
</organism>
<dbReference type="GeneID" id="14906393"/>
<dbReference type="GO" id="GO:0005524">
    <property type="term" value="F:ATP binding"/>
    <property type="evidence" value="ECO:0007669"/>
    <property type="project" value="UniProtKB-KW"/>
</dbReference>
<accession>G0QWX4</accession>
<dbReference type="EC" id="2.7.11.1" evidence="7"/>
<evidence type="ECO:0000313" key="8">
    <source>
        <dbReference type="Proteomes" id="UP000008983"/>
    </source>
</evidence>
<evidence type="ECO:0000256" key="1">
    <source>
        <dbReference type="ARBA" id="ARBA00022741"/>
    </source>
</evidence>
<proteinExistence type="inferred from homology"/>
<protein>
    <submittedName>
        <fullName evidence="7">Meiotic recombination protein dmc1, putative</fullName>
        <ecNumber evidence="7">2.7.11.1</ecNumber>
    </submittedName>
</protein>
<evidence type="ECO:0000256" key="3">
    <source>
        <dbReference type="ARBA" id="ARBA00023125"/>
    </source>
</evidence>